<evidence type="ECO:0000256" key="1">
    <source>
        <dbReference type="ARBA" id="ARBA00004141"/>
    </source>
</evidence>
<proteinExistence type="inferred from homology"/>
<reference evidence="9 10" key="1">
    <citation type="submission" date="2016-12" db="EMBL/GenBank/DDBJ databases">
        <title>Comparison of Traditional DNA-DNA Hybridization with In Silico Genomic Analysis.</title>
        <authorList>
            <person name="Nicholson A.C."/>
            <person name="Humrighouse B.W."/>
            <person name="Graziano J."/>
            <person name="Lasker B."/>
            <person name="Whitney A.M."/>
            <person name="Mcquiston J.R."/>
        </authorList>
    </citation>
    <scope>NUCLEOTIDE SEQUENCE [LARGE SCALE GENOMIC DNA]</scope>
    <source>
        <strain evidence="9 10">H2240</strain>
    </source>
</reference>
<evidence type="ECO:0000256" key="7">
    <source>
        <dbReference type="SAM" id="Phobius"/>
    </source>
</evidence>
<dbReference type="Proteomes" id="UP000196878">
    <property type="component" value="Unassembled WGS sequence"/>
</dbReference>
<evidence type="ECO:0000256" key="2">
    <source>
        <dbReference type="ARBA" id="ARBA00009045"/>
    </source>
</evidence>
<comment type="subcellular location">
    <subcellularLocation>
        <location evidence="1">Membrane</location>
        <topology evidence="1">Multi-pass membrane protein</topology>
    </subcellularLocation>
</comment>
<keyword evidence="6 7" id="KW-0472">Membrane</keyword>
<dbReference type="SUPFAM" id="SSF144091">
    <property type="entry name" value="Rhomboid-like"/>
    <property type="match status" value="1"/>
</dbReference>
<evidence type="ECO:0000256" key="5">
    <source>
        <dbReference type="ARBA" id="ARBA00022989"/>
    </source>
</evidence>
<keyword evidence="3 7" id="KW-0812">Transmembrane</keyword>
<sequence length="203" mass="22435">MRAMPVVLVLFVACLIPELILSGADYGLWGDPGWRLWAWQHGGFWTGLLGNWRPNYAAQPWLMFLTYGFLHGGVIHFGVNMLTLFSLAPPLVERMGQGRFLLLYMASMIGGGLGFALLSQSPQPMVGASGALFGLAGAVMALSWQYLRARGESLRPVIRSLLWLAGLNLVLWWAMSGMLAWETHLGGFVVGWLMGLWLVRDGR</sequence>
<dbReference type="InterPro" id="IPR050925">
    <property type="entry name" value="Rhomboid_protease_S54"/>
</dbReference>
<feature type="domain" description="Peptidase S54 rhomboid" evidence="8">
    <location>
        <begin position="61"/>
        <end position="200"/>
    </location>
</feature>
<gene>
    <name evidence="9" type="ORF">CDV49_10715</name>
</gene>
<evidence type="ECO:0000256" key="6">
    <source>
        <dbReference type="ARBA" id="ARBA00023136"/>
    </source>
</evidence>
<name>A0A212AB38_9RHOB</name>
<dbReference type="EMBL" id="NIPW01000016">
    <property type="protein sequence ID" value="OWJ77755.1"/>
    <property type="molecule type" value="Genomic_DNA"/>
</dbReference>
<dbReference type="InterPro" id="IPR035952">
    <property type="entry name" value="Rhomboid-like_sf"/>
</dbReference>
<organism evidence="9 10">
    <name type="scientific">Haematobacter genomosp. 1</name>
    <dbReference type="NCBI Taxonomy" id="366618"/>
    <lineage>
        <taxon>Bacteria</taxon>
        <taxon>Pseudomonadati</taxon>
        <taxon>Pseudomonadota</taxon>
        <taxon>Alphaproteobacteria</taxon>
        <taxon>Rhodobacterales</taxon>
        <taxon>Paracoccaceae</taxon>
        <taxon>Haematobacter</taxon>
    </lineage>
</organism>
<comment type="similarity">
    <text evidence="2">Belongs to the peptidase S54 family.</text>
</comment>
<dbReference type="Gene3D" id="1.20.1540.10">
    <property type="entry name" value="Rhomboid-like"/>
    <property type="match status" value="1"/>
</dbReference>
<evidence type="ECO:0000313" key="9">
    <source>
        <dbReference type="EMBL" id="OWJ77755.1"/>
    </source>
</evidence>
<evidence type="ECO:0000313" key="10">
    <source>
        <dbReference type="Proteomes" id="UP000196878"/>
    </source>
</evidence>
<dbReference type="GO" id="GO:0006508">
    <property type="term" value="P:proteolysis"/>
    <property type="evidence" value="ECO:0007669"/>
    <property type="project" value="UniProtKB-KW"/>
</dbReference>
<comment type="caution">
    <text evidence="9">The sequence shown here is derived from an EMBL/GenBank/DDBJ whole genome shotgun (WGS) entry which is preliminary data.</text>
</comment>
<keyword evidence="10" id="KW-1185">Reference proteome</keyword>
<evidence type="ECO:0000256" key="3">
    <source>
        <dbReference type="ARBA" id="ARBA00022692"/>
    </source>
</evidence>
<feature type="transmembrane region" description="Helical" evidence="7">
    <location>
        <begin position="181"/>
        <end position="199"/>
    </location>
</feature>
<dbReference type="GO" id="GO:0016020">
    <property type="term" value="C:membrane"/>
    <property type="evidence" value="ECO:0007669"/>
    <property type="project" value="UniProtKB-SubCell"/>
</dbReference>
<protein>
    <submittedName>
        <fullName evidence="9">Rhomboid family intramembrane serine protease</fullName>
    </submittedName>
</protein>
<evidence type="ECO:0000259" key="8">
    <source>
        <dbReference type="Pfam" id="PF01694"/>
    </source>
</evidence>
<dbReference type="Pfam" id="PF01694">
    <property type="entry name" value="Rhomboid"/>
    <property type="match status" value="1"/>
</dbReference>
<feature type="transmembrane region" description="Helical" evidence="7">
    <location>
        <begin position="156"/>
        <end position="175"/>
    </location>
</feature>
<dbReference type="GO" id="GO:0004252">
    <property type="term" value="F:serine-type endopeptidase activity"/>
    <property type="evidence" value="ECO:0007669"/>
    <property type="project" value="InterPro"/>
</dbReference>
<feature type="transmembrane region" description="Helical" evidence="7">
    <location>
        <begin position="61"/>
        <end position="88"/>
    </location>
</feature>
<keyword evidence="9" id="KW-0645">Protease</keyword>
<accession>A0A212AB38</accession>
<dbReference type="OrthoDB" id="9797190at2"/>
<dbReference type="PANTHER" id="PTHR43731:SF14">
    <property type="entry name" value="PRESENILIN-ASSOCIATED RHOMBOID-LIKE PROTEIN, MITOCHONDRIAL"/>
    <property type="match status" value="1"/>
</dbReference>
<keyword evidence="4" id="KW-0378">Hydrolase</keyword>
<evidence type="ECO:0000256" key="4">
    <source>
        <dbReference type="ARBA" id="ARBA00022801"/>
    </source>
</evidence>
<dbReference type="AlphaFoldDB" id="A0A212AB38"/>
<feature type="transmembrane region" description="Helical" evidence="7">
    <location>
        <begin position="125"/>
        <end position="144"/>
    </location>
</feature>
<dbReference type="InterPro" id="IPR022764">
    <property type="entry name" value="Peptidase_S54_rhomboid_dom"/>
</dbReference>
<dbReference type="PANTHER" id="PTHR43731">
    <property type="entry name" value="RHOMBOID PROTEASE"/>
    <property type="match status" value="1"/>
</dbReference>
<feature type="transmembrane region" description="Helical" evidence="7">
    <location>
        <begin position="100"/>
        <end position="119"/>
    </location>
</feature>
<keyword evidence="5 7" id="KW-1133">Transmembrane helix</keyword>